<feature type="transmembrane region" description="Helical" evidence="6">
    <location>
        <begin position="41"/>
        <end position="67"/>
    </location>
</feature>
<evidence type="ECO:0000256" key="3">
    <source>
        <dbReference type="ARBA" id="ARBA00022692"/>
    </source>
</evidence>
<keyword evidence="8" id="KW-1185">Reference proteome</keyword>
<dbReference type="EMBL" id="FMJB01000064">
    <property type="protein sequence ID" value="SCM69483.1"/>
    <property type="molecule type" value="Genomic_DNA"/>
</dbReference>
<name>A0A1M4N3Q9_9RHOB</name>
<evidence type="ECO:0000256" key="6">
    <source>
        <dbReference type="SAM" id="Phobius"/>
    </source>
</evidence>
<dbReference type="Proteomes" id="UP000184085">
    <property type="component" value="Unassembled WGS sequence"/>
</dbReference>
<dbReference type="InterPro" id="IPR001123">
    <property type="entry name" value="LeuE-type"/>
</dbReference>
<evidence type="ECO:0000256" key="2">
    <source>
        <dbReference type="ARBA" id="ARBA00022475"/>
    </source>
</evidence>
<accession>A0A1M4N3Q9</accession>
<evidence type="ECO:0000256" key="5">
    <source>
        <dbReference type="ARBA" id="ARBA00023136"/>
    </source>
</evidence>
<dbReference type="RefSeq" id="WP_072709114.1">
    <property type="nucleotide sequence ID" value="NZ_FMJB01000064.1"/>
</dbReference>
<evidence type="ECO:0000313" key="7">
    <source>
        <dbReference type="EMBL" id="SCM69483.1"/>
    </source>
</evidence>
<dbReference type="PANTHER" id="PTHR30086">
    <property type="entry name" value="ARGININE EXPORTER PROTEIN ARGO"/>
    <property type="match status" value="1"/>
</dbReference>
<dbReference type="PANTHER" id="PTHR30086:SF20">
    <property type="entry name" value="ARGININE EXPORTER PROTEIN ARGO-RELATED"/>
    <property type="match status" value="1"/>
</dbReference>
<feature type="transmembrane region" description="Helical" evidence="6">
    <location>
        <begin position="150"/>
        <end position="172"/>
    </location>
</feature>
<protein>
    <submittedName>
        <fullName evidence="7">Putative membrane protein</fullName>
    </submittedName>
</protein>
<evidence type="ECO:0000256" key="1">
    <source>
        <dbReference type="ARBA" id="ARBA00004651"/>
    </source>
</evidence>
<keyword evidence="2" id="KW-1003">Cell membrane</keyword>
<organism evidence="7 8">
    <name type="scientific">Donghicola eburneus</name>
    <dbReference type="NCBI Taxonomy" id="393278"/>
    <lineage>
        <taxon>Bacteria</taxon>
        <taxon>Pseudomonadati</taxon>
        <taxon>Pseudomonadota</taxon>
        <taxon>Alphaproteobacteria</taxon>
        <taxon>Rhodobacterales</taxon>
        <taxon>Roseobacteraceae</taxon>
        <taxon>Donghicola</taxon>
    </lineage>
</organism>
<dbReference type="GO" id="GO:0015171">
    <property type="term" value="F:amino acid transmembrane transporter activity"/>
    <property type="evidence" value="ECO:0007669"/>
    <property type="project" value="TreeGrafter"/>
</dbReference>
<evidence type="ECO:0000256" key="4">
    <source>
        <dbReference type="ARBA" id="ARBA00022989"/>
    </source>
</evidence>
<keyword evidence="5 6" id="KW-0472">Membrane</keyword>
<sequence length="206" mass="21440">MSLTGVDLLLYAGALFVLFLTPGPVWVAMVARALSGGFGAAWPLALGVVIGDVLWPLLAILGVAWVVQTYDGLLIALRYVAAVVFILMGVGLIRKADTLLSADSRLTRPGAWAGFVAGLAAIMGNPKAILFYMGMLPGFFDLSNVTGLDIAAVCLISAGVPLIGNLILAGFVGRARRLLQSPEALKRTNQIAGVLLVLVGCVIPVL</sequence>
<feature type="transmembrane region" description="Helical" evidence="6">
    <location>
        <begin position="73"/>
        <end position="93"/>
    </location>
</feature>
<comment type="subcellular location">
    <subcellularLocation>
        <location evidence="1">Cell membrane</location>
        <topology evidence="1">Multi-pass membrane protein</topology>
    </subcellularLocation>
</comment>
<dbReference type="Pfam" id="PF01810">
    <property type="entry name" value="LysE"/>
    <property type="match status" value="1"/>
</dbReference>
<reference evidence="8" key="1">
    <citation type="submission" date="2016-09" db="EMBL/GenBank/DDBJ databases">
        <authorList>
            <person name="Wibberg D."/>
        </authorList>
    </citation>
    <scope>NUCLEOTIDE SEQUENCE [LARGE SCALE GENOMIC DNA]</scope>
</reference>
<proteinExistence type="predicted"/>
<evidence type="ECO:0000313" key="8">
    <source>
        <dbReference type="Proteomes" id="UP000184085"/>
    </source>
</evidence>
<dbReference type="AlphaFoldDB" id="A0A1M4N3Q9"/>
<feature type="transmembrane region" description="Helical" evidence="6">
    <location>
        <begin position="114"/>
        <end position="135"/>
    </location>
</feature>
<keyword evidence="3 6" id="KW-0812">Transmembrane</keyword>
<gene>
    <name evidence="7" type="ORF">KARMA_3722</name>
</gene>
<keyword evidence="4 6" id="KW-1133">Transmembrane helix</keyword>
<dbReference type="GO" id="GO:0005886">
    <property type="term" value="C:plasma membrane"/>
    <property type="evidence" value="ECO:0007669"/>
    <property type="project" value="UniProtKB-SubCell"/>
</dbReference>
<feature type="transmembrane region" description="Helical" evidence="6">
    <location>
        <begin position="6"/>
        <end position="29"/>
    </location>
</feature>